<dbReference type="GeneID" id="81368195"/>
<reference evidence="12" key="1">
    <citation type="submission" date="2022-12" db="EMBL/GenBank/DDBJ databases">
        <authorList>
            <person name="Petersen C."/>
        </authorList>
    </citation>
    <scope>NUCLEOTIDE SEQUENCE</scope>
    <source>
        <strain evidence="12">IBT 29677</strain>
    </source>
</reference>
<reference evidence="12" key="2">
    <citation type="journal article" date="2023" name="IMA Fungus">
        <title>Comparative genomic study of the Penicillium genus elucidates a diverse pangenome and 15 lateral gene transfer events.</title>
        <authorList>
            <person name="Petersen C."/>
            <person name="Sorensen T."/>
            <person name="Nielsen M.R."/>
            <person name="Sondergaard T.E."/>
            <person name="Sorensen J.L."/>
            <person name="Fitzpatrick D.A."/>
            <person name="Frisvad J.C."/>
            <person name="Nielsen K.L."/>
        </authorList>
    </citation>
    <scope>NUCLEOTIDE SEQUENCE</scope>
    <source>
        <strain evidence="12">IBT 29677</strain>
    </source>
</reference>
<feature type="domain" description="Acyl-CoA dehydrogenase/oxidase C-terminal" evidence="9">
    <location>
        <begin position="248"/>
        <end position="390"/>
    </location>
</feature>
<dbReference type="SUPFAM" id="SSF56645">
    <property type="entry name" value="Acyl-CoA dehydrogenase NM domain-like"/>
    <property type="match status" value="1"/>
</dbReference>
<dbReference type="InterPro" id="IPR006091">
    <property type="entry name" value="Acyl-CoA_Oxase/DH_mid-dom"/>
</dbReference>
<dbReference type="InterPro" id="IPR050741">
    <property type="entry name" value="Acyl-CoA_dehydrogenase"/>
</dbReference>
<evidence type="ECO:0000256" key="4">
    <source>
        <dbReference type="ARBA" id="ARBA00022630"/>
    </source>
</evidence>
<evidence type="ECO:0000256" key="8">
    <source>
        <dbReference type="SAM" id="Coils"/>
    </source>
</evidence>
<dbReference type="InterPro" id="IPR013786">
    <property type="entry name" value="AcylCoA_DH/ox_N"/>
</dbReference>
<dbReference type="PANTHER" id="PTHR48083:SF13">
    <property type="entry name" value="ACYL-COA DEHYDROGENASE FAMILY MEMBER 11"/>
    <property type="match status" value="1"/>
</dbReference>
<organism evidence="12 13">
    <name type="scientific">Penicillium cosmopolitanum</name>
    <dbReference type="NCBI Taxonomy" id="1131564"/>
    <lineage>
        <taxon>Eukaryota</taxon>
        <taxon>Fungi</taxon>
        <taxon>Dikarya</taxon>
        <taxon>Ascomycota</taxon>
        <taxon>Pezizomycotina</taxon>
        <taxon>Eurotiomycetes</taxon>
        <taxon>Eurotiomycetidae</taxon>
        <taxon>Eurotiales</taxon>
        <taxon>Aspergillaceae</taxon>
        <taxon>Penicillium</taxon>
    </lineage>
</organism>
<evidence type="ECO:0000313" key="12">
    <source>
        <dbReference type="EMBL" id="KAJ5396465.1"/>
    </source>
</evidence>
<dbReference type="Pfam" id="PF02770">
    <property type="entry name" value="Acyl-CoA_dh_M"/>
    <property type="match status" value="1"/>
</dbReference>
<dbReference type="OrthoDB" id="434771at2759"/>
<dbReference type="InterPro" id="IPR009100">
    <property type="entry name" value="AcylCoA_DH/oxidase_NM_dom_sf"/>
</dbReference>
<comment type="caution">
    <text evidence="12">The sequence shown here is derived from an EMBL/GenBank/DDBJ whole genome shotgun (WGS) entry which is preliminary data.</text>
</comment>
<dbReference type="InterPro" id="IPR036250">
    <property type="entry name" value="AcylCo_DH-like_C"/>
</dbReference>
<dbReference type="Gene3D" id="2.40.110.10">
    <property type="entry name" value="Butyryl-CoA Dehydrogenase, subunit A, domain 2"/>
    <property type="match status" value="1"/>
</dbReference>
<comment type="subunit">
    <text evidence="3">Homodimer.</text>
</comment>
<evidence type="ECO:0008006" key="14">
    <source>
        <dbReference type="Google" id="ProtNLM"/>
    </source>
</evidence>
<keyword evidence="13" id="KW-1185">Reference proteome</keyword>
<evidence type="ECO:0000256" key="5">
    <source>
        <dbReference type="ARBA" id="ARBA00022827"/>
    </source>
</evidence>
<evidence type="ECO:0000256" key="6">
    <source>
        <dbReference type="ARBA" id="ARBA00023002"/>
    </source>
</evidence>
<dbReference type="Gene3D" id="1.10.540.10">
    <property type="entry name" value="Acyl-CoA dehydrogenase/oxidase, N-terminal domain"/>
    <property type="match status" value="1"/>
</dbReference>
<keyword evidence="8" id="KW-0175">Coiled coil</keyword>
<comment type="similarity">
    <text evidence="2 7">Belongs to the acyl-CoA dehydrogenase family.</text>
</comment>
<dbReference type="SUPFAM" id="SSF47203">
    <property type="entry name" value="Acyl-CoA dehydrogenase C-terminal domain-like"/>
    <property type="match status" value="1"/>
</dbReference>
<dbReference type="Pfam" id="PF02771">
    <property type="entry name" value="Acyl-CoA_dh_N"/>
    <property type="match status" value="1"/>
</dbReference>
<keyword evidence="6 7" id="KW-0560">Oxidoreductase</keyword>
<dbReference type="GO" id="GO:0050660">
    <property type="term" value="F:flavin adenine dinucleotide binding"/>
    <property type="evidence" value="ECO:0007669"/>
    <property type="project" value="InterPro"/>
</dbReference>
<dbReference type="AlphaFoldDB" id="A0A9X0B977"/>
<evidence type="ECO:0000259" key="9">
    <source>
        <dbReference type="Pfam" id="PF00441"/>
    </source>
</evidence>
<feature type="coiled-coil region" evidence="8">
    <location>
        <begin position="389"/>
        <end position="420"/>
    </location>
</feature>
<evidence type="ECO:0000313" key="13">
    <source>
        <dbReference type="Proteomes" id="UP001147747"/>
    </source>
</evidence>
<protein>
    <recommendedName>
        <fullName evidence="14">Acyl-CoA dehydrogenase NM domain-like protein</fullName>
    </recommendedName>
</protein>
<evidence type="ECO:0000256" key="3">
    <source>
        <dbReference type="ARBA" id="ARBA00011738"/>
    </source>
</evidence>
<dbReference type="RefSeq" id="XP_056488517.1">
    <property type="nucleotide sequence ID" value="XM_056629215.1"/>
</dbReference>
<evidence type="ECO:0000259" key="11">
    <source>
        <dbReference type="Pfam" id="PF02771"/>
    </source>
</evidence>
<feature type="domain" description="Acyl-CoA oxidase/dehydrogenase middle" evidence="10">
    <location>
        <begin position="143"/>
        <end position="243"/>
    </location>
</feature>
<dbReference type="Gene3D" id="1.20.140.10">
    <property type="entry name" value="Butyryl-CoA Dehydrogenase, subunit A, domain 3"/>
    <property type="match status" value="1"/>
</dbReference>
<dbReference type="InterPro" id="IPR046373">
    <property type="entry name" value="Acyl-CoA_Oxase/DH_mid-dom_sf"/>
</dbReference>
<dbReference type="Pfam" id="PF00441">
    <property type="entry name" value="Acyl-CoA_dh_1"/>
    <property type="match status" value="1"/>
</dbReference>
<dbReference type="GO" id="GO:0005737">
    <property type="term" value="C:cytoplasm"/>
    <property type="evidence" value="ECO:0007669"/>
    <property type="project" value="TreeGrafter"/>
</dbReference>
<dbReference type="GO" id="GO:0033539">
    <property type="term" value="P:fatty acid beta-oxidation using acyl-CoA dehydrogenase"/>
    <property type="evidence" value="ECO:0007669"/>
    <property type="project" value="TreeGrafter"/>
</dbReference>
<gene>
    <name evidence="12" type="ORF">N7509_004578</name>
</gene>
<dbReference type="InterPro" id="IPR037069">
    <property type="entry name" value="AcylCoA_DH/ox_N_sf"/>
</dbReference>
<evidence type="ECO:0000259" key="10">
    <source>
        <dbReference type="Pfam" id="PF02770"/>
    </source>
</evidence>
<feature type="domain" description="Acyl-CoA dehydrogenase/oxidase N-terminal" evidence="11">
    <location>
        <begin position="41"/>
        <end position="139"/>
    </location>
</feature>
<proteinExistence type="inferred from homology"/>
<evidence type="ECO:0000256" key="7">
    <source>
        <dbReference type="RuleBase" id="RU362125"/>
    </source>
</evidence>
<keyword evidence="5 7" id="KW-0274">FAD</keyword>
<accession>A0A9X0B977</accession>
<comment type="cofactor">
    <cofactor evidence="1 7">
        <name>FAD</name>
        <dbReference type="ChEBI" id="CHEBI:57692"/>
    </cofactor>
</comment>
<dbReference type="GO" id="GO:0003995">
    <property type="term" value="F:acyl-CoA dehydrogenase activity"/>
    <property type="evidence" value="ECO:0007669"/>
    <property type="project" value="TreeGrafter"/>
</dbReference>
<name>A0A9X0B977_9EURO</name>
<dbReference type="PANTHER" id="PTHR48083">
    <property type="entry name" value="MEDIUM-CHAIN SPECIFIC ACYL-COA DEHYDROGENASE, MITOCHONDRIAL-RELATED"/>
    <property type="match status" value="1"/>
</dbReference>
<dbReference type="EMBL" id="JAPZBU010000006">
    <property type="protein sequence ID" value="KAJ5396465.1"/>
    <property type="molecule type" value="Genomic_DNA"/>
</dbReference>
<dbReference type="Proteomes" id="UP001147747">
    <property type="component" value="Unassembled WGS sequence"/>
</dbReference>
<evidence type="ECO:0000256" key="1">
    <source>
        <dbReference type="ARBA" id="ARBA00001974"/>
    </source>
</evidence>
<sequence length="434" mass="47969">MPASVNIPPIALPFISDRAKSTLGLATQFVDEECIPAHDPFEAQLGQGASRWEKKPAILEQLKVKVKKLGLWNMFLGQHNGAGFSNVEYGLMAEYLGRSHIASEATNNPGPDTGNMELLVKYGTESQKRRWLDPLMKGKIRSAFLMTEPDIASSDARNIRCEIRRDGEEYVLNGSKLWSPGAGDPTCELYIFMGRIGGISSVNQYTQHSVILVPANAPGITVHRMLSVFGYDDAPHGHGHITLHNVRRLGPGRIHHSMRTIGAAETALEWMISHANDERKKTFGRSLSSHGTIREWIAKSRIEIDTARMTVLNAAIRIDQEGAKAALREIAAAKVLVPRTALRVIDRAIQIWGAAGVCQDTPLPGLWDSARTMRIVDGPDEVHLQQLGRREIQRLGKGVQEKLERQKREADRLLSSYEGSLAAATLRGYNKANL</sequence>
<dbReference type="InterPro" id="IPR009075">
    <property type="entry name" value="AcylCo_DH/oxidase_C"/>
</dbReference>
<keyword evidence="4 7" id="KW-0285">Flavoprotein</keyword>
<evidence type="ECO:0000256" key="2">
    <source>
        <dbReference type="ARBA" id="ARBA00009347"/>
    </source>
</evidence>